<evidence type="ECO:0000256" key="5">
    <source>
        <dbReference type="ARBA" id="ARBA00023136"/>
    </source>
</evidence>
<dbReference type="OrthoDB" id="17569at2759"/>
<evidence type="ECO:0000256" key="2">
    <source>
        <dbReference type="ARBA" id="ARBA00022692"/>
    </source>
</evidence>
<evidence type="ECO:0000256" key="9">
    <source>
        <dbReference type="SAM" id="Phobius"/>
    </source>
</evidence>
<dbReference type="PROSITE" id="PS50259">
    <property type="entry name" value="G_PROTEIN_RECEP_F3_4"/>
    <property type="match status" value="1"/>
</dbReference>
<feature type="transmembrane region" description="Helical" evidence="9">
    <location>
        <begin position="77"/>
        <end position="99"/>
    </location>
</feature>
<dbReference type="EMBL" id="MRZV01000568">
    <property type="protein sequence ID" value="PIK47639.1"/>
    <property type="molecule type" value="Genomic_DNA"/>
</dbReference>
<keyword evidence="4" id="KW-0297">G-protein coupled receptor</keyword>
<evidence type="ECO:0000256" key="1">
    <source>
        <dbReference type="ARBA" id="ARBA00004141"/>
    </source>
</evidence>
<name>A0A2G8KI29_STIJA</name>
<evidence type="ECO:0000256" key="7">
    <source>
        <dbReference type="ARBA" id="ARBA00023180"/>
    </source>
</evidence>
<protein>
    <submittedName>
        <fullName evidence="11">Putative gamma-aminobutyric acid type B receptor subunit 2</fullName>
    </submittedName>
</protein>
<dbReference type="AlphaFoldDB" id="A0A2G8KI29"/>
<evidence type="ECO:0000313" key="11">
    <source>
        <dbReference type="EMBL" id="PIK47639.1"/>
    </source>
</evidence>
<feature type="domain" description="G-protein coupled receptors family 3 profile" evidence="10">
    <location>
        <begin position="33"/>
        <end position="131"/>
    </location>
</feature>
<evidence type="ECO:0000259" key="10">
    <source>
        <dbReference type="PROSITE" id="PS50259"/>
    </source>
</evidence>
<dbReference type="Pfam" id="PF00003">
    <property type="entry name" value="7tm_3"/>
    <property type="match status" value="1"/>
</dbReference>
<dbReference type="GO" id="GO:0007214">
    <property type="term" value="P:gamma-aminobutyric acid signaling pathway"/>
    <property type="evidence" value="ECO:0007669"/>
    <property type="project" value="TreeGrafter"/>
</dbReference>
<dbReference type="PRINTS" id="PR01176">
    <property type="entry name" value="GABABRECEPTR"/>
</dbReference>
<dbReference type="PANTHER" id="PTHR10519">
    <property type="entry name" value="GABA-B RECEPTOR"/>
    <property type="match status" value="1"/>
</dbReference>
<keyword evidence="7" id="KW-0325">Glycoprotein</keyword>
<feature type="transmembrane region" description="Helical" evidence="9">
    <location>
        <begin position="105"/>
        <end position="127"/>
    </location>
</feature>
<dbReference type="GO" id="GO:0004965">
    <property type="term" value="F:G protein-coupled GABA receptor activity"/>
    <property type="evidence" value="ECO:0007669"/>
    <property type="project" value="InterPro"/>
</dbReference>
<keyword evidence="6 11" id="KW-0675">Receptor</keyword>
<accession>A0A2G8KI29</accession>
<feature type="transmembrane region" description="Helical" evidence="9">
    <location>
        <begin position="41"/>
        <end position="62"/>
    </location>
</feature>
<keyword evidence="2 9" id="KW-0812">Transmembrane</keyword>
<dbReference type="InterPro" id="IPR017978">
    <property type="entry name" value="GPCR_3_C"/>
</dbReference>
<comment type="subcellular location">
    <subcellularLocation>
        <location evidence="1">Membrane</location>
        <topology evidence="1">Multi-pass membrane protein</topology>
    </subcellularLocation>
</comment>
<keyword evidence="5 9" id="KW-0472">Membrane</keyword>
<evidence type="ECO:0000256" key="6">
    <source>
        <dbReference type="ARBA" id="ARBA00023170"/>
    </source>
</evidence>
<gene>
    <name evidence="11" type="ORF">BSL78_15503</name>
</gene>
<comment type="caution">
    <text evidence="11">The sequence shown here is derived from an EMBL/GenBank/DDBJ whole genome shotgun (WGS) entry which is preliminary data.</text>
</comment>
<proteinExistence type="predicted"/>
<dbReference type="GO" id="GO:0038039">
    <property type="term" value="C:G protein-coupled receptor heterodimeric complex"/>
    <property type="evidence" value="ECO:0007669"/>
    <property type="project" value="TreeGrafter"/>
</dbReference>
<dbReference type="STRING" id="307972.A0A2G8KI29"/>
<keyword evidence="8" id="KW-0807">Transducer</keyword>
<keyword evidence="3 9" id="KW-1133">Transmembrane helix</keyword>
<reference evidence="11 12" key="1">
    <citation type="journal article" date="2017" name="PLoS Biol.">
        <title>The sea cucumber genome provides insights into morphological evolution and visceral regeneration.</title>
        <authorList>
            <person name="Zhang X."/>
            <person name="Sun L."/>
            <person name="Yuan J."/>
            <person name="Sun Y."/>
            <person name="Gao Y."/>
            <person name="Zhang L."/>
            <person name="Li S."/>
            <person name="Dai H."/>
            <person name="Hamel J.F."/>
            <person name="Liu C."/>
            <person name="Yu Y."/>
            <person name="Liu S."/>
            <person name="Lin W."/>
            <person name="Guo K."/>
            <person name="Jin S."/>
            <person name="Xu P."/>
            <person name="Storey K.B."/>
            <person name="Huan P."/>
            <person name="Zhang T."/>
            <person name="Zhou Y."/>
            <person name="Zhang J."/>
            <person name="Lin C."/>
            <person name="Li X."/>
            <person name="Xing L."/>
            <person name="Huo D."/>
            <person name="Sun M."/>
            <person name="Wang L."/>
            <person name="Mercier A."/>
            <person name="Li F."/>
            <person name="Yang H."/>
            <person name="Xiang J."/>
        </authorList>
    </citation>
    <scope>NUCLEOTIDE SEQUENCE [LARGE SCALE GENOMIC DNA]</scope>
    <source>
        <strain evidence="11">Shaxun</strain>
        <tissue evidence="11">Muscle</tissue>
    </source>
</reference>
<organism evidence="11 12">
    <name type="scientific">Stichopus japonicus</name>
    <name type="common">Sea cucumber</name>
    <dbReference type="NCBI Taxonomy" id="307972"/>
    <lineage>
        <taxon>Eukaryota</taxon>
        <taxon>Metazoa</taxon>
        <taxon>Echinodermata</taxon>
        <taxon>Eleutherozoa</taxon>
        <taxon>Echinozoa</taxon>
        <taxon>Holothuroidea</taxon>
        <taxon>Aspidochirotacea</taxon>
        <taxon>Aspidochirotida</taxon>
        <taxon>Stichopodidae</taxon>
        <taxon>Apostichopus</taxon>
    </lineage>
</organism>
<evidence type="ECO:0000256" key="4">
    <source>
        <dbReference type="ARBA" id="ARBA00023040"/>
    </source>
</evidence>
<sequence>MGVHYAANHCQENNYRISRQGECNLIIQVNQNRCEGQHDQYFTGFIMVYKGLLLIFGTFITWQTRNVNIPALNDSRFIGLCIYNVVIFSALGLPLSILLADNSDYTYGIIGGLIIFCTTLTLCLLFLPKFR</sequence>
<dbReference type="PRINTS" id="PR01177">
    <property type="entry name" value="GABAB1RECPTR"/>
</dbReference>
<dbReference type="InterPro" id="IPR002455">
    <property type="entry name" value="GPCR3_GABA-B"/>
</dbReference>
<dbReference type="Proteomes" id="UP000230750">
    <property type="component" value="Unassembled WGS sequence"/>
</dbReference>
<evidence type="ECO:0000313" key="12">
    <source>
        <dbReference type="Proteomes" id="UP000230750"/>
    </source>
</evidence>
<dbReference type="PANTHER" id="PTHR10519:SF74">
    <property type="entry name" value="GAMMA-AMINOBUTYRIC ACID TYPE B RECEPTOR SUBUNIT 2"/>
    <property type="match status" value="1"/>
</dbReference>
<evidence type="ECO:0000256" key="3">
    <source>
        <dbReference type="ARBA" id="ARBA00022989"/>
    </source>
</evidence>
<evidence type="ECO:0000256" key="8">
    <source>
        <dbReference type="ARBA" id="ARBA00023224"/>
    </source>
</evidence>
<keyword evidence="12" id="KW-1185">Reference proteome</keyword>